<comment type="caution">
    <text evidence="2">The sequence shown here is derived from an EMBL/GenBank/DDBJ whole genome shotgun (WGS) entry which is preliminary data.</text>
</comment>
<dbReference type="EMBL" id="BONQ01000050">
    <property type="protein sequence ID" value="GIG45183.1"/>
    <property type="molecule type" value="Genomic_DNA"/>
</dbReference>
<dbReference type="SUPFAM" id="SSF54427">
    <property type="entry name" value="NTF2-like"/>
    <property type="match status" value="1"/>
</dbReference>
<protein>
    <recommendedName>
        <fullName evidence="1">SnoaL-like domain-containing protein</fullName>
    </recommendedName>
</protein>
<gene>
    <name evidence="2" type="ORF">Dsi01nite_032240</name>
</gene>
<reference evidence="2" key="1">
    <citation type="submission" date="2021-01" db="EMBL/GenBank/DDBJ databases">
        <title>Whole genome shotgun sequence of Dactylosporangium siamense NBRC 106093.</title>
        <authorList>
            <person name="Komaki H."/>
            <person name="Tamura T."/>
        </authorList>
    </citation>
    <scope>NUCLEOTIDE SEQUENCE</scope>
    <source>
        <strain evidence="2">NBRC 106093</strain>
    </source>
</reference>
<dbReference type="Proteomes" id="UP000660611">
    <property type="component" value="Unassembled WGS sequence"/>
</dbReference>
<evidence type="ECO:0000259" key="1">
    <source>
        <dbReference type="Pfam" id="PF13577"/>
    </source>
</evidence>
<name>A0A919PN60_9ACTN</name>
<evidence type="ECO:0000313" key="3">
    <source>
        <dbReference type="Proteomes" id="UP000660611"/>
    </source>
</evidence>
<dbReference type="Gene3D" id="3.10.450.50">
    <property type="match status" value="1"/>
</dbReference>
<keyword evidence="3" id="KW-1185">Reference proteome</keyword>
<dbReference type="AlphaFoldDB" id="A0A919PN60"/>
<organism evidence="2 3">
    <name type="scientific">Dactylosporangium siamense</name>
    <dbReference type="NCBI Taxonomy" id="685454"/>
    <lineage>
        <taxon>Bacteria</taxon>
        <taxon>Bacillati</taxon>
        <taxon>Actinomycetota</taxon>
        <taxon>Actinomycetes</taxon>
        <taxon>Micromonosporales</taxon>
        <taxon>Micromonosporaceae</taxon>
        <taxon>Dactylosporangium</taxon>
    </lineage>
</organism>
<accession>A0A919PN60</accession>
<dbReference type="InterPro" id="IPR032710">
    <property type="entry name" value="NTF2-like_dom_sf"/>
</dbReference>
<sequence length="190" mass="21818">MPQDDQFEESRVRVTMAVTDCLHRYARAVDRCDWDSVRACYHDNAFDHHGAYRGGVDGLIEDMKARHAQLDSSVHFITNVIVDLPDPDVALVESYCLCYLRRRELEASGAQQMTTVKCRYLDKFTPDAVGRWRIASRMVLFDELCVGEIRDSRPPAATRSERDRKDPLWVFLDRGADWNSADYAAGSKRQ</sequence>
<dbReference type="Pfam" id="PF13577">
    <property type="entry name" value="SnoaL_4"/>
    <property type="match status" value="1"/>
</dbReference>
<feature type="domain" description="SnoaL-like" evidence="1">
    <location>
        <begin position="16"/>
        <end position="137"/>
    </location>
</feature>
<dbReference type="RefSeq" id="WP_203846986.1">
    <property type="nucleotide sequence ID" value="NZ_BAAAVW010000009.1"/>
</dbReference>
<dbReference type="CDD" id="cd00531">
    <property type="entry name" value="NTF2_like"/>
    <property type="match status" value="1"/>
</dbReference>
<evidence type="ECO:0000313" key="2">
    <source>
        <dbReference type="EMBL" id="GIG45183.1"/>
    </source>
</evidence>
<proteinExistence type="predicted"/>
<dbReference type="InterPro" id="IPR037401">
    <property type="entry name" value="SnoaL-like"/>
</dbReference>